<name>A0A4U0RA94_9RHOB</name>
<dbReference type="Proteomes" id="UP000309747">
    <property type="component" value="Unassembled WGS sequence"/>
</dbReference>
<proteinExistence type="predicted"/>
<protein>
    <submittedName>
        <fullName evidence="1">Glycosyltransferase family 2 protein</fullName>
    </submittedName>
</protein>
<accession>A0A4U0RA94</accession>
<dbReference type="Pfam" id="PF13704">
    <property type="entry name" value="Glyco_tranf_2_4"/>
    <property type="match status" value="1"/>
</dbReference>
<comment type="caution">
    <text evidence="1">The sequence shown here is derived from an EMBL/GenBank/DDBJ whole genome shotgun (WGS) entry which is preliminary data.</text>
</comment>
<dbReference type="AlphaFoldDB" id="A0A4U0RA94"/>
<dbReference type="OrthoDB" id="835336at2"/>
<dbReference type="EMBL" id="SUNI01000006">
    <property type="protein sequence ID" value="TJZ91947.1"/>
    <property type="molecule type" value="Genomic_DNA"/>
</dbReference>
<keyword evidence="1" id="KW-0808">Transferase</keyword>
<organism evidence="1 2">
    <name type="scientific">Paracoccus gahaiensis</name>
    <dbReference type="NCBI Taxonomy" id="1706839"/>
    <lineage>
        <taxon>Bacteria</taxon>
        <taxon>Pseudomonadati</taxon>
        <taxon>Pseudomonadota</taxon>
        <taxon>Alphaproteobacteria</taxon>
        <taxon>Rhodobacterales</taxon>
        <taxon>Paracoccaceae</taxon>
        <taxon>Paracoccus</taxon>
    </lineage>
</organism>
<evidence type="ECO:0000313" key="1">
    <source>
        <dbReference type="EMBL" id="TJZ91947.1"/>
    </source>
</evidence>
<evidence type="ECO:0000313" key="2">
    <source>
        <dbReference type="Proteomes" id="UP000309747"/>
    </source>
</evidence>
<gene>
    <name evidence="1" type="ORF">FA743_09000</name>
</gene>
<keyword evidence="2" id="KW-1185">Reference proteome</keyword>
<sequence length="281" mass="32991">MMRTAVMTMAYNEGVILPKWVKYYGQIFGKENLFIFDHGSDDGSTENLGAVNIIKLPRTPFSDIVRSKMISSFSASFLSFFDYFIYTDADEFLCVDPVKYINLKNYLHVKAPEHVTAIGLNIFHSFEDEAPLNISRPVLTQRSYAYFLPSMCKTLITKKPTNWGGGFHACNHRQNFDEVYNFHLKQMDREIALDRLRILRSIERDGDFGTHQRIEDAKMNLIFKQINSRDREDNFDFSFEIEELEENISKNHADKYIFNVDYQSRHRNNLRKIPEQFKGIF</sequence>
<reference evidence="1 2" key="1">
    <citation type="submission" date="2019-04" db="EMBL/GenBank/DDBJ databases">
        <authorList>
            <person name="Li J."/>
        </authorList>
    </citation>
    <scope>NUCLEOTIDE SEQUENCE [LARGE SCALE GENOMIC DNA]</scope>
    <source>
        <strain evidence="1 2">KCTC 42687</strain>
    </source>
</reference>
<dbReference type="GO" id="GO:0016740">
    <property type="term" value="F:transferase activity"/>
    <property type="evidence" value="ECO:0007669"/>
    <property type="project" value="UniProtKB-KW"/>
</dbReference>